<proteinExistence type="predicted"/>
<protein>
    <submittedName>
        <fullName evidence="2">Uncharacterized protein</fullName>
    </submittedName>
</protein>
<evidence type="ECO:0000256" key="1">
    <source>
        <dbReference type="SAM" id="MobiDB-lite"/>
    </source>
</evidence>
<dbReference type="EMBL" id="ML738694">
    <property type="protein sequence ID" value="KAE8158507.1"/>
    <property type="molecule type" value="Genomic_DNA"/>
</dbReference>
<organism evidence="2 3">
    <name type="scientific">Aspergillus tamarii</name>
    <dbReference type="NCBI Taxonomy" id="41984"/>
    <lineage>
        <taxon>Eukaryota</taxon>
        <taxon>Fungi</taxon>
        <taxon>Dikarya</taxon>
        <taxon>Ascomycota</taxon>
        <taxon>Pezizomycotina</taxon>
        <taxon>Eurotiomycetes</taxon>
        <taxon>Eurotiomycetidae</taxon>
        <taxon>Eurotiales</taxon>
        <taxon>Aspergillaceae</taxon>
        <taxon>Aspergillus</taxon>
        <taxon>Aspergillus subgen. Circumdati</taxon>
    </lineage>
</organism>
<feature type="compositionally biased region" description="Polar residues" evidence="1">
    <location>
        <begin position="160"/>
        <end position="187"/>
    </location>
</feature>
<feature type="region of interest" description="Disordered" evidence="1">
    <location>
        <begin position="106"/>
        <end position="187"/>
    </location>
</feature>
<dbReference type="Proteomes" id="UP000326950">
    <property type="component" value="Unassembled WGS sequence"/>
</dbReference>
<reference evidence="2 3" key="1">
    <citation type="submission" date="2019-04" db="EMBL/GenBank/DDBJ databases">
        <title>Friends and foes A comparative genomics study of 23 Aspergillus species from section Flavi.</title>
        <authorList>
            <consortium name="DOE Joint Genome Institute"/>
            <person name="Kjaerbolling I."/>
            <person name="Vesth T."/>
            <person name="Frisvad J.C."/>
            <person name="Nybo J.L."/>
            <person name="Theobald S."/>
            <person name="Kildgaard S."/>
            <person name="Isbrandt T."/>
            <person name="Kuo A."/>
            <person name="Sato A."/>
            <person name="Lyhne E.K."/>
            <person name="Kogle M.E."/>
            <person name="Wiebenga A."/>
            <person name="Kun R.S."/>
            <person name="Lubbers R.J."/>
            <person name="Makela M.R."/>
            <person name="Barry K."/>
            <person name="Chovatia M."/>
            <person name="Clum A."/>
            <person name="Daum C."/>
            <person name="Haridas S."/>
            <person name="He G."/>
            <person name="LaButti K."/>
            <person name="Lipzen A."/>
            <person name="Mondo S."/>
            <person name="Riley R."/>
            <person name="Salamov A."/>
            <person name="Simmons B.A."/>
            <person name="Magnuson J.K."/>
            <person name="Henrissat B."/>
            <person name="Mortensen U.H."/>
            <person name="Larsen T.O."/>
            <person name="Devries R.P."/>
            <person name="Grigoriev I.V."/>
            <person name="Machida M."/>
            <person name="Baker S.E."/>
            <person name="Andersen M.R."/>
        </authorList>
    </citation>
    <scope>NUCLEOTIDE SEQUENCE [LARGE SCALE GENOMIC DNA]</scope>
    <source>
        <strain evidence="2 3">CBS 117626</strain>
    </source>
</reference>
<keyword evidence="3" id="KW-1185">Reference proteome</keyword>
<evidence type="ECO:0000313" key="3">
    <source>
        <dbReference type="Proteomes" id="UP000326950"/>
    </source>
</evidence>
<feature type="compositionally biased region" description="Basic and acidic residues" evidence="1">
    <location>
        <begin position="112"/>
        <end position="126"/>
    </location>
</feature>
<gene>
    <name evidence="2" type="ORF">BDV40DRAFT_307797</name>
</gene>
<evidence type="ECO:0000313" key="2">
    <source>
        <dbReference type="EMBL" id="KAE8158507.1"/>
    </source>
</evidence>
<sequence length="187" mass="19550">MDKQSLLNALVGVLNSTSMINTGVQNPNITSNSTSLIVTPTNVTLNTTGMSNCTQACALGSLVCVMALPNEANFCGSTNQHASSTLMAPFPRFAEGGVVANGRITALKPGSKKSEAEHEPQSDRRVGSGQPKSRAPLPVIPYYADPIRSENGTAWALQARDTSPGGQPKATASFNPNSQSRRSSSCL</sequence>
<dbReference type="OrthoDB" id="4477950at2759"/>
<name>A0A5N6UIP5_ASPTM</name>
<dbReference type="AlphaFoldDB" id="A0A5N6UIP5"/>
<accession>A0A5N6UIP5</accession>